<feature type="region of interest" description="Disordered" evidence="1">
    <location>
        <begin position="1"/>
        <end position="44"/>
    </location>
</feature>
<sequence>MGTECVKRHYDPSMSRRTWKSVSSSSGDRLENGGERKGKPLSALLEAETDPRVSNERGSLRRLMTEEEETCNLSLAKHGDDAVGPRERRGWGTKAARYLKILNRLVRARNASEDRAVIKLLK</sequence>
<evidence type="ECO:0000313" key="2">
    <source>
        <dbReference type="EMBL" id="ERN00791.1"/>
    </source>
</evidence>
<organism evidence="2 3">
    <name type="scientific">Amborella trichopoda</name>
    <dbReference type="NCBI Taxonomy" id="13333"/>
    <lineage>
        <taxon>Eukaryota</taxon>
        <taxon>Viridiplantae</taxon>
        <taxon>Streptophyta</taxon>
        <taxon>Embryophyta</taxon>
        <taxon>Tracheophyta</taxon>
        <taxon>Spermatophyta</taxon>
        <taxon>Magnoliopsida</taxon>
        <taxon>Amborellales</taxon>
        <taxon>Amborellaceae</taxon>
        <taxon>Amborella</taxon>
    </lineage>
</organism>
<proteinExistence type="predicted"/>
<accession>W1NZQ2</accession>
<dbReference type="EMBL" id="KI394806">
    <property type="protein sequence ID" value="ERN00791.1"/>
    <property type="molecule type" value="Genomic_DNA"/>
</dbReference>
<name>W1NZQ2_AMBTC</name>
<keyword evidence="3" id="KW-1185">Reference proteome</keyword>
<dbReference type="AlphaFoldDB" id="W1NZQ2"/>
<reference evidence="3" key="1">
    <citation type="journal article" date="2013" name="Science">
        <title>The Amborella genome and the evolution of flowering plants.</title>
        <authorList>
            <consortium name="Amborella Genome Project"/>
        </authorList>
    </citation>
    <scope>NUCLEOTIDE SEQUENCE [LARGE SCALE GENOMIC DNA]</scope>
</reference>
<feature type="compositionally biased region" description="Basic and acidic residues" evidence="1">
    <location>
        <begin position="28"/>
        <end position="38"/>
    </location>
</feature>
<protein>
    <submittedName>
        <fullName evidence="2">Uncharacterized protein</fullName>
    </submittedName>
</protein>
<dbReference type="Gramene" id="ERN00791">
    <property type="protein sequence ID" value="ERN00791"/>
    <property type="gene ID" value="AMTR_s00217p00015650"/>
</dbReference>
<evidence type="ECO:0000313" key="3">
    <source>
        <dbReference type="Proteomes" id="UP000017836"/>
    </source>
</evidence>
<feature type="compositionally biased region" description="Basic and acidic residues" evidence="1">
    <location>
        <begin position="1"/>
        <end position="11"/>
    </location>
</feature>
<dbReference type="Proteomes" id="UP000017836">
    <property type="component" value="Unassembled WGS sequence"/>
</dbReference>
<evidence type="ECO:0000256" key="1">
    <source>
        <dbReference type="SAM" id="MobiDB-lite"/>
    </source>
</evidence>
<dbReference type="HOGENOM" id="CLU_2029844_0_0_1"/>
<gene>
    <name evidence="2" type="ORF">AMTR_s00217p00015650</name>
</gene>
<feature type="compositionally biased region" description="Low complexity" evidence="1">
    <location>
        <begin position="13"/>
        <end position="26"/>
    </location>
</feature>